<dbReference type="STRING" id="1047168.A0A0F4G9P2"/>
<comment type="caution">
    <text evidence="2">The sequence shown here is derived from an EMBL/GenBank/DDBJ whole genome shotgun (WGS) entry which is preliminary data.</text>
</comment>
<feature type="compositionally biased region" description="Polar residues" evidence="1">
    <location>
        <begin position="101"/>
        <end position="113"/>
    </location>
</feature>
<sequence length="1001" mass="106625">MAETTDDGTRWLPFSLTTLKSTTLKKRQSSRDSATPTTAPTMIVSSTPPLQPSTPPPIDDPFRPAPLRPKLRPESPGERASSTGVRIKAAAFRRSVHENSKSVAYNERTSSPYGSGSPRRAESPRSAPRTPLGTPPLPPPSGGIGYVSSTPRAPPPVAALPKAPTGNVEDVAFAARPRVAPTPPKPPPQSSTPPAGGDGHRARARSPTSSPSRPARRAESPLRQILRFAQPDEGQAARLDERLYGLPGSVDPSTVRKAESRDSGTQNIAISAYPHISAPIPPLHPAPSNVQPSALKPSPHLESSLNAAALHMQLRLAARDSTSTASSGAASTISLPNMISRAHTVPVGKSLSHATSLTSLRADKTGILGGASGSGSTSRPGSIRSVRTTASARSATTRMGGHSRKNSGQSVDSRLTRKLKGNHSRYSMVSSVRVGLLAEQQAAQKAAAAAAAGVANKRISGDYGVNKSSKQETPGKKKKKKGETMSMLLEDGFFPIEEIVYGTARETAKSKARYSSMAGFKFNMPPRLSFVEGEMALCGQLAEEDEEEDDVVVGPPPSRRRSKARNSRRYGGRVSKMMLSQIEEGDAPDHAEAARRKSSSSGQRVSSGGGAVLNAIPEGLITGDNSRRPSSATTIVATHIKLRGGSVVTVSTPELSAWTLTVYLHGPIKLPKPTIMPRKNSVATLDPFQDAIDRVYQEALAIPRRRSDDAVVDEICDFFDDYGYDALRFKDNEFWFAGECEEDMNADEMSAEDLLTPPGESMMPTPVEMMLANGVGKANGWPNEKVPPVENEETLRARGKARLWRKSADSTLAKAASAFATRRKSSGVMAEAIMKQRHMSAVSATLPLLPAPETTMLAPLATHTMSQDASYNRAPQRSELSRTASFSRSPQRSELSRTPSDNEQALRPSTSTTRRKPMDGPSTSHTPISGEVKELDASSTWVGPGAASASAVRAPSIASRAEEGQSIKTNRKGLSRMRKLVASAQSILGSAEAGDKQYSTK</sequence>
<dbReference type="AlphaFoldDB" id="A0A0F4G9P2"/>
<proteinExistence type="predicted"/>
<keyword evidence="3" id="KW-1185">Reference proteome</keyword>
<feature type="compositionally biased region" description="Low complexity" evidence="1">
    <location>
        <begin position="382"/>
        <end position="398"/>
    </location>
</feature>
<feature type="compositionally biased region" description="Low complexity" evidence="1">
    <location>
        <begin position="114"/>
        <end position="132"/>
    </location>
</feature>
<organism evidence="2 3">
    <name type="scientific">Zymoseptoria brevis</name>
    <dbReference type="NCBI Taxonomy" id="1047168"/>
    <lineage>
        <taxon>Eukaryota</taxon>
        <taxon>Fungi</taxon>
        <taxon>Dikarya</taxon>
        <taxon>Ascomycota</taxon>
        <taxon>Pezizomycotina</taxon>
        <taxon>Dothideomycetes</taxon>
        <taxon>Dothideomycetidae</taxon>
        <taxon>Mycosphaerellales</taxon>
        <taxon>Mycosphaerellaceae</taxon>
        <taxon>Zymoseptoria</taxon>
    </lineage>
</organism>
<dbReference type="EMBL" id="LAFY01004224">
    <property type="protein sequence ID" value="KJX93737.1"/>
    <property type="molecule type" value="Genomic_DNA"/>
</dbReference>
<feature type="compositionally biased region" description="Polar residues" evidence="1">
    <location>
        <begin position="881"/>
        <end position="912"/>
    </location>
</feature>
<accession>A0A0F4G9P2</accession>
<evidence type="ECO:0000256" key="1">
    <source>
        <dbReference type="SAM" id="MobiDB-lite"/>
    </source>
</evidence>
<feature type="compositionally biased region" description="Basic residues" evidence="1">
    <location>
        <begin position="558"/>
        <end position="571"/>
    </location>
</feature>
<feature type="compositionally biased region" description="Pro residues" evidence="1">
    <location>
        <begin position="49"/>
        <end position="67"/>
    </location>
</feature>
<feature type="compositionally biased region" description="Polar residues" evidence="1">
    <location>
        <begin position="864"/>
        <end position="875"/>
    </location>
</feature>
<dbReference type="OrthoDB" id="3786440at2759"/>
<evidence type="ECO:0000313" key="2">
    <source>
        <dbReference type="EMBL" id="KJX93737.1"/>
    </source>
</evidence>
<feature type="region of interest" description="Disordered" evidence="1">
    <location>
        <begin position="864"/>
        <end position="975"/>
    </location>
</feature>
<name>A0A0F4G9P2_9PEZI</name>
<dbReference type="Proteomes" id="UP000033647">
    <property type="component" value="Unassembled WGS sequence"/>
</dbReference>
<feature type="compositionally biased region" description="Acidic residues" evidence="1">
    <location>
        <begin position="542"/>
        <end position="551"/>
    </location>
</feature>
<feature type="compositionally biased region" description="Polar residues" evidence="1">
    <location>
        <begin position="31"/>
        <end position="47"/>
    </location>
</feature>
<evidence type="ECO:0000313" key="3">
    <source>
        <dbReference type="Proteomes" id="UP000033647"/>
    </source>
</evidence>
<feature type="region of interest" description="Disordered" evidence="1">
    <location>
        <begin position="22"/>
        <end position="263"/>
    </location>
</feature>
<reference evidence="2 3" key="1">
    <citation type="submission" date="2015-03" db="EMBL/GenBank/DDBJ databases">
        <title>RNA-seq based gene annotation and comparative genomics of four Zymoseptoria species reveal species-specific pathogenicity related genes and transposable element activity.</title>
        <authorList>
            <person name="Grandaubert J."/>
            <person name="Bhattacharyya A."/>
            <person name="Stukenbrock E.H."/>
        </authorList>
    </citation>
    <scope>NUCLEOTIDE SEQUENCE [LARGE SCALE GENOMIC DNA]</scope>
    <source>
        <strain evidence="2 3">Zb18110</strain>
    </source>
</reference>
<feature type="compositionally biased region" description="Pro residues" evidence="1">
    <location>
        <begin position="180"/>
        <end position="191"/>
    </location>
</feature>
<gene>
    <name evidence="2" type="ORF">TI39_contig4265g00003</name>
</gene>
<feature type="region of interest" description="Disordered" evidence="1">
    <location>
        <begin position="542"/>
        <end position="611"/>
    </location>
</feature>
<protein>
    <submittedName>
        <fullName evidence="2">Uncharacterized protein</fullName>
    </submittedName>
</protein>
<feature type="region of interest" description="Disordered" evidence="1">
    <location>
        <begin position="460"/>
        <end position="483"/>
    </location>
</feature>
<feature type="region of interest" description="Disordered" evidence="1">
    <location>
        <begin position="365"/>
        <end position="423"/>
    </location>
</feature>